<dbReference type="PANTHER" id="PTHR11766">
    <property type="entry name" value="TYROSYL-TRNA SYNTHETASE"/>
    <property type="match status" value="1"/>
</dbReference>
<evidence type="ECO:0000313" key="10">
    <source>
        <dbReference type="Proteomes" id="UP000887566"/>
    </source>
</evidence>
<name>A0A914VJ13_9BILA</name>
<proteinExistence type="inferred from homology"/>
<sequence length="490" mass="54319">MPVSCHGRLRLYNQLVRRLSLSRCFCAQPPSPSAPSVSKDYHAGGVLERLCGDLVDRGIVSSTYPSSLKDEQFQGLRNVPAVVYAGFDPTSDSLHIGNLAILSTLLRASAADCLAIALVGGGTAQVGDPSGRTTERKQMAIELIEQNARSIEKQIASIAENFAAMTRDGCGQSPRLKILNNISWYGKMDLFDFFSISRHFRVGEMLKRKAVRSRMEDQHAGLNYAEFSYQILQSYDWLRLCEEYDCRLQIGGSDQLGHFDAGHDLVKKVTEHDAFGLCVPLITDERGQKLGKSTITDGAVWLDAKKTSPFAFYQFWHQRKDAEVGGLLRLFSFRPVERVEELLREHMEKPSRWLAQKELAQEMTLLVHGPEGLQSALKCTAALFSGSLDALSALNEEELEELFGGASTFTLSLQDVTTVLELAERVLPSSDSKKKQTKGAEGIIHGGGFSVNGQKLTDPKHRLTESVFLPNTRLSVVCRGKRTYSLVKWS</sequence>
<dbReference type="Gene3D" id="3.10.290.10">
    <property type="entry name" value="RNA-binding S4 domain"/>
    <property type="match status" value="1"/>
</dbReference>
<dbReference type="PRINTS" id="PR01040">
    <property type="entry name" value="TRNASYNTHTYR"/>
</dbReference>
<keyword evidence="6 9" id="KW-0030">Aminoacyl-tRNA synthetase</keyword>
<evidence type="ECO:0000256" key="8">
    <source>
        <dbReference type="ARBA" id="ARBA00048248"/>
    </source>
</evidence>
<evidence type="ECO:0000256" key="9">
    <source>
        <dbReference type="RuleBase" id="RU361234"/>
    </source>
</evidence>
<dbReference type="GO" id="GO:0006437">
    <property type="term" value="P:tyrosyl-tRNA aminoacylation"/>
    <property type="evidence" value="ECO:0007669"/>
    <property type="project" value="InterPro"/>
</dbReference>
<keyword evidence="10" id="KW-1185">Reference proteome</keyword>
<evidence type="ECO:0000256" key="6">
    <source>
        <dbReference type="ARBA" id="ARBA00023146"/>
    </source>
</evidence>
<dbReference type="Pfam" id="PF00579">
    <property type="entry name" value="tRNA-synt_1b"/>
    <property type="match status" value="1"/>
</dbReference>
<evidence type="ECO:0000256" key="7">
    <source>
        <dbReference type="ARBA" id="ARBA00033323"/>
    </source>
</evidence>
<dbReference type="InterPro" id="IPR014729">
    <property type="entry name" value="Rossmann-like_a/b/a_fold"/>
</dbReference>
<evidence type="ECO:0000256" key="4">
    <source>
        <dbReference type="ARBA" id="ARBA00022840"/>
    </source>
</evidence>
<dbReference type="InterPro" id="IPR036986">
    <property type="entry name" value="S4_RNA-bd_sf"/>
</dbReference>
<comment type="similarity">
    <text evidence="9">Belongs to the class-I aminoacyl-tRNA synthetase family.</text>
</comment>
<dbReference type="InterPro" id="IPR002307">
    <property type="entry name" value="Tyr-tRNA-ligase"/>
</dbReference>
<dbReference type="SUPFAM" id="SSF52374">
    <property type="entry name" value="Nucleotidylyl transferase"/>
    <property type="match status" value="1"/>
</dbReference>
<dbReference type="CDD" id="cd00805">
    <property type="entry name" value="TyrRS_core"/>
    <property type="match status" value="1"/>
</dbReference>
<protein>
    <recommendedName>
        <fullName evidence="1 9">Tyrosine--tRNA ligase</fullName>
        <ecNumber evidence="1 9">6.1.1.1</ecNumber>
    </recommendedName>
    <alternativeName>
        <fullName evidence="7 9">Tyrosyl-tRNA synthetase</fullName>
    </alternativeName>
</protein>
<dbReference type="WBParaSite" id="PSAMB.scaffold1967size26361.g15755.t1">
    <property type="protein sequence ID" value="PSAMB.scaffold1967size26361.g15755.t1"/>
    <property type="gene ID" value="PSAMB.scaffold1967size26361.g15755"/>
</dbReference>
<keyword evidence="3 9" id="KW-0547">Nucleotide-binding</keyword>
<accession>A0A914VJ13</accession>
<dbReference type="InterPro" id="IPR024088">
    <property type="entry name" value="Tyr-tRNA-ligase_bac-type"/>
</dbReference>
<evidence type="ECO:0000256" key="2">
    <source>
        <dbReference type="ARBA" id="ARBA00022598"/>
    </source>
</evidence>
<dbReference type="NCBIfam" id="TIGR00234">
    <property type="entry name" value="tyrS"/>
    <property type="match status" value="1"/>
</dbReference>
<evidence type="ECO:0000256" key="3">
    <source>
        <dbReference type="ARBA" id="ARBA00022741"/>
    </source>
</evidence>
<dbReference type="Proteomes" id="UP000887566">
    <property type="component" value="Unplaced"/>
</dbReference>
<dbReference type="PANTHER" id="PTHR11766:SF0">
    <property type="entry name" value="TYROSINE--TRNA LIGASE, MITOCHONDRIAL"/>
    <property type="match status" value="1"/>
</dbReference>
<evidence type="ECO:0000313" key="11">
    <source>
        <dbReference type="WBParaSite" id="PSAMB.scaffold1967size26361.g15755.t1"/>
    </source>
</evidence>
<dbReference type="PROSITE" id="PS00178">
    <property type="entry name" value="AA_TRNA_LIGASE_I"/>
    <property type="match status" value="1"/>
</dbReference>
<dbReference type="GO" id="GO:0005739">
    <property type="term" value="C:mitochondrion"/>
    <property type="evidence" value="ECO:0007669"/>
    <property type="project" value="TreeGrafter"/>
</dbReference>
<keyword evidence="2 9" id="KW-0436">Ligase</keyword>
<dbReference type="Gene3D" id="1.10.240.10">
    <property type="entry name" value="Tyrosyl-Transfer RNA Synthetase"/>
    <property type="match status" value="1"/>
</dbReference>
<dbReference type="InterPro" id="IPR002305">
    <property type="entry name" value="aa-tRNA-synth_Ic"/>
</dbReference>
<dbReference type="AlphaFoldDB" id="A0A914VJ13"/>
<comment type="catalytic activity">
    <reaction evidence="8 9">
        <text>tRNA(Tyr) + L-tyrosine + ATP = L-tyrosyl-tRNA(Tyr) + AMP + diphosphate + H(+)</text>
        <dbReference type="Rhea" id="RHEA:10220"/>
        <dbReference type="Rhea" id="RHEA-COMP:9706"/>
        <dbReference type="Rhea" id="RHEA-COMP:9707"/>
        <dbReference type="ChEBI" id="CHEBI:15378"/>
        <dbReference type="ChEBI" id="CHEBI:30616"/>
        <dbReference type="ChEBI" id="CHEBI:33019"/>
        <dbReference type="ChEBI" id="CHEBI:58315"/>
        <dbReference type="ChEBI" id="CHEBI:78442"/>
        <dbReference type="ChEBI" id="CHEBI:78536"/>
        <dbReference type="ChEBI" id="CHEBI:456215"/>
        <dbReference type="EC" id="6.1.1.1"/>
    </reaction>
</comment>
<dbReference type="GO" id="GO:0004831">
    <property type="term" value="F:tyrosine-tRNA ligase activity"/>
    <property type="evidence" value="ECO:0007669"/>
    <property type="project" value="UniProtKB-EC"/>
</dbReference>
<keyword evidence="4 9" id="KW-0067">ATP-binding</keyword>
<evidence type="ECO:0000256" key="5">
    <source>
        <dbReference type="ARBA" id="ARBA00022917"/>
    </source>
</evidence>
<keyword evidence="5 9" id="KW-0648">Protein biosynthesis</keyword>
<dbReference type="InterPro" id="IPR001412">
    <property type="entry name" value="aa-tRNA-synth_I_CS"/>
</dbReference>
<dbReference type="FunFam" id="1.10.240.10:FF:000001">
    <property type="entry name" value="Tyrosine--tRNA ligase"/>
    <property type="match status" value="1"/>
</dbReference>
<reference evidence="11" key="1">
    <citation type="submission" date="2022-11" db="UniProtKB">
        <authorList>
            <consortium name="WormBaseParasite"/>
        </authorList>
    </citation>
    <scope>IDENTIFICATION</scope>
</reference>
<organism evidence="10 11">
    <name type="scientific">Plectus sambesii</name>
    <dbReference type="NCBI Taxonomy" id="2011161"/>
    <lineage>
        <taxon>Eukaryota</taxon>
        <taxon>Metazoa</taxon>
        <taxon>Ecdysozoa</taxon>
        <taxon>Nematoda</taxon>
        <taxon>Chromadorea</taxon>
        <taxon>Plectida</taxon>
        <taxon>Plectina</taxon>
        <taxon>Plectoidea</taxon>
        <taxon>Plectidae</taxon>
        <taxon>Plectus</taxon>
    </lineage>
</organism>
<dbReference type="EC" id="6.1.1.1" evidence="1 9"/>
<dbReference type="GO" id="GO:0003723">
    <property type="term" value="F:RNA binding"/>
    <property type="evidence" value="ECO:0007669"/>
    <property type="project" value="InterPro"/>
</dbReference>
<evidence type="ECO:0000256" key="1">
    <source>
        <dbReference type="ARBA" id="ARBA00013160"/>
    </source>
</evidence>
<dbReference type="Gene3D" id="3.40.50.620">
    <property type="entry name" value="HUPs"/>
    <property type="match status" value="1"/>
</dbReference>
<dbReference type="GO" id="GO:0005524">
    <property type="term" value="F:ATP binding"/>
    <property type="evidence" value="ECO:0007669"/>
    <property type="project" value="UniProtKB-KW"/>
</dbReference>
<dbReference type="SUPFAM" id="SSF55174">
    <property type="entry name" value="Alpha-L RNA-binding motif"/>
    <property type="match status" value="1"/>
</dbReference>
<dbReference type="GO" id="GO:0005829">
    <property type="term" value="C:cytosol"/>
    <property type="evidence" value="ECO:0007669"/>
    <property type="project" value="TreeGrafter"/>
</dbReference>